<name>A0AAV2JI64_KNICA</name>
<dbReference type="EMBL" id="OZ035834">
    <property type="protein sequence ID" value="CAL1576306.1"/>
    <property type="molecule type" value="Genomic_DNA"/>
</dbReference>
<protein>
    <submittedName>
        <fullName evidence="2">Uncharacterized protein</fullName>
    </submittedName>
</protein>
<evidence type="ECO:0000313" key="2">
    <source>
        <dbReference type="EMBL" id="CAL1576306.1"/>
    </source>
</evidence>
<sequence>MSFPPLPDFCPPLQAVAYVAPPRCSFLRFLPALPPLPTASLPWRVSPPFDHEAQRTAEPLKPSAGAEVKIGASTKPRSSASPPALLRLPPPHNWGPPFHDPGLAAYVPRPPPPRLLLCRFVLWLYRTSPAYP</sequence>
<organism evidence="2 3">
    <name type="scientific">Knipowitschia caucasica</name>
    <name type="common">Caucasian dwarf goby</name>
    <name type="synonym">Pomatoschistus caucasicus</name>
    <dbReference type="NCBI Taxonomy" id="637954"/>
    <lineage>
        <taxon>Eukaryota</taxon>
        <taxon>Metazoa</taxon>
        <taxon>Chordata</taxon>
        <taxon>Craniata</taxon>
        <taxon>Vertebrata</taxon>
        <taxon>Euteleostomi</taxon>
        <taxon>Actinopterygii</taxon>
        <taxon>Neopterygii</taxon>
        <taxon>Teleostei</taxon>
        <taxon>Neoteleostei</taxon>
        <taxon>Acanthomorphata</taxon>
        <taxon>Gobiaria</taxon>
        <taxon>Gobiiformes</taxon>
        <taxon>Gobioidei</taxon>
        <taxon>Gobiidae</taxon>
        <taxon>Gobiinae</taxon>
        <taxon>Knipowitschia</taxon>
    </lineage>
</organism>
<evidence type="ECO:0000313" key="3">
    <source>
        <dbReference type="Proteomes" id="UP001497482"/>
    </source>
</evidence>
<proteinExistence type="predicted"/>
<feature type="region of interest" description="Disordered" evidence="1">
    <location>
        <begin position="52"/>
        <end position="86"/>
    </location>
</feature>
<evidence type="ECO:0000256" key="1">
    <source>
        <dbReference type="SAM" id="MobiDB-lite"/>
    </source>
</evidence>
<keyword evidence="3" id="KW-1185">Reference proteome</keyword>
<reference evidence="2 3" key="1">
    <citation type="submission" date="2024-04" db="EMBL/GenBank/DDBJ databases">
        <authorList>
            <person name="Waldvogel A.-M."/>
            <person name="Schoenle A."/>
        </authorList>
    </citation>
    <scope>NUCLEOTIDE SEQUENCE [LARGE SCALE GENOMIC DNA]</scope>
</reference>
<gene>
    <name evidence="2" type="ORF">KC01_LOCUS7744</name>
</gene>
<dbReference type="AlphaFoldDB" id="A0AAV2JI64"/>
<dbReference type="Proteomes" id="UP001497482">
    <property type="component" value="Chromosome 12"/>
</dbReference>
<accession>A0AAV2JI64</accession>
<feature type="compositionally biased region" description="Low complexity" evidence="1">
    <location>
        <begin position="76"/>
        <end position="86"/>
    </location>
</feature>